<comment type="caution">
    <text evidence="11">The sequence shown here is derived from an EMBL/GenBank/DDBJ whole genome shotgun (WGS) entry which is preliminary data.</text>
</comment>
<evidence type="ECO:0000256" key="9">
    <source>
        <dbReference type="SAM" id="MobiDB-lite"/>
    </source>
</evidence>
<dbReference type="GO" id="GO:0005886">
    <property type="term" value="C:plasma membrane"/>
    <property type="evidence" value="ECO:0007669"/>
    <property type="project" value="TreeGrafter"/>
</dbReference>
<comment type="similarity">
    <text evidence="2 8">Belongs to the purine-cytosine permease (2.A.39) family.</text>
</comment>
<dbReference type="PANTHER" id="PTHR31806">
    <property type="entry name" value="PURINE-CYTOSINE PERMEASE FCY2-RELATED"/>
    <property type="match status" value="1"/>
</dbReference>
<feature type="transmembrane region" description="Helical" evidence="10">
    <location>
        <begin position="496"/>
        <end position="515"/>
    </location>
</feature>
<dbReference type="AlphaFoldDB" id="A0AAI8YE54"/>
<evidence type="ECO:0000256" key="5">
    <source>
        <dbReference type="ARBA" id="ARBA00022692"/>
    </source>
</evidence>
<keyword evidence="5 10" id="KW-0812">Transmembrane</keyword>
<evidence type="ECO:0000256" key="3">
    <source>
        <dbReference type="ARBA" id="ARBA00022448"/>
    </source>
</evidence>
<dbReference type="GO" id="GO:0015851">
    <property type="term" value="P:nucleobase transport"/>
    <property type="evidence" value="ECO:0007669"/>
    <property type="project" value="UniProtKB-ARBA"/>
</dbReference>
<protein>
    <submittedName>
        <fullName evidence="11">Uu.00g042880.m01.CDS01</fullName>
    </submittedName>
</protein>
<dbReference type="Pfam" id="PF02133">
    <property type="entry name" value="Transp_cyt_pur"/>
    <property type="match status" value="1"/>
</dbReference>
<feature type="transmembrane region" description="Helical" evidence="10">
    <location>
        <begin position="80"/>
        <end position="99"/>
    </location>
</feature>
<evidence type="ECO:0000256" key="2">
    <source>
        <dbReference type="ARBA" id="ARBA00008974"/>
    </source>
</evidence>
<evidence type="ECO:0000256" key="10">
    <source>
        <dbReference type="SAM" id="Phobius"/>
    </source>
</evidence>
<feature type="transmembrane region" description="Helical" evidence="10">
    <location>
        <begin position="216"/>
        <end position="237"/>
    </location>
</feature>
<accession>A0AAI8YE54</accession>
<evidence type="ECO:0000256" key="7">
    <source>
        <dbReference type="ARBA" id="ARBA00023136"/>
    </source>
</evidence>
<feature type="transmembrane region" description="Helical" evidence="10">
    <location>
        <begin position="341"/>
        <end position="362"/>
    </location>
</feature>
<evidence type="ECO:0000256" key="8">
    <source>
        <dbReference type="PIRNR" id="PIRNR002744"/>
    </source>
</evidence>
<dbReference type="FunFam" id="1.10.4160.10:FF:000002">
    <property type="entry name" value="Purine-cytosine permease fcyB"/>
    <property type="match status" value="1"/>
</dbReference>
<sequence>MTFDEEKQAHSSSVSPADASPNGSVAEHNAAALKYDNKFLRRLRNFEDSLDKKIGVESQAIVRVTPEEKRPVKWHEEANMALLWASGVMQLSCFATGFLGPEFGLDLGSSIAITIFGTLLGAAVSGFCATMGPATGLRQVSISRYSFGWYPAKIVAALNVISQIGWSSVGCITGGQALSAVSDGRVSLVLGIVIIAVGALVFIFFGLRAILALNKYAWFIFLVLFLVMYGEAAPHAVSAAPVSEDTGEPLSGAGLSAQALSLLAIVYGSSASWSSIASDYYAHYPVNTSKVKVFSLTTLGITVPTCIGMVLGCCVGSAFATMPDWADTYDNDGIGFLVQTIIYPIGFAKFLLVIFVLAGISMNCINMYSAALSVQQFARPVSLIPRFIWTVVIFGVVIAIALAGRDHLLAVLQNLLALLGYWNTSFFVILFTEHIVFRKRNIANYDLEGWNDPSRLPIGIAAGTAFIVGVVGWILGMVTTWYIGVAAAAIGGGGDIGNQLTLMITLVIFLPLRYWERKKFGR</sequence>
<evidence type="ECO:0000313" key="12">
    <source>
        <dbReference type="Proteomes" id="UP001295740"/>
    </source>
</evidence>
<dbReference type="InterPro" id="IPR001248">
    <property type="entry name" value="Pur-cyt_permease"/>
</dbReference>
<keyword evidence="7 8" id="KW-0472">Membrane</keyword>
<keyword evidence="3 8" id="KW-0813">Transport</keyword>
<gene>
    <name evidence="11" type="ORF">KHLLAP_LOCUS1903</name>
</gene>
<feature type="transmembrane region" description="Helical" evidence="10">
    <location>
        <begin position="186"/>
        <end position="207"/>
    </location>
</feature>
<dbReference type="PANTHER" id="PTHR31806:SF7">
    <property type="entry name" value="TRANSPORTER, PUTATIVE (AFU_ORTHOLOGUE AFUA_2G04690)-RELATED"/>
    <property type="match status" value="1"/>
</dbReference>
<dbReference type="Proteomes" id="UP001295740">
    <property type="component" value="Unassembled WGS sequence"/>
</dbReference>
<dbReference type="GO" id="GO:0000329">
    <property type="term" value="C:fungal-type vacuole membrane"/>
    <property type="evidence" value="ECO:0007669"/>
    <property type="project" value="TreeGrafter"/>
</dbReference>
<reference evidence="11" key="1">
    <citation type="submission" date="2023-10" db="EMBL/GenBank/DDBJ databases">
        <authorList>
            <person name="Hackl T."/>
        </authorList>
    </citation>
    <scope>NUCLEOTIDE SEQUENCE</scope>
</reference>
<feature type="transmembrane region" description="Helical" evidence="10">
    <location>
        <begin position="147"/>
        <end position="166"/>
    </location>
</feature>
<dbReference type="EMBL" id="CAUWAG010000003">
    <property type="protein sequence ID" value="CAJ2501435.1"/>
    <property type="molecule type" value="Genomic_DNA"/>
</dbReference>
<comment type="subcellular location">
    <subcellularLocation>
        <location evidence="1">Membrane</location>
        <topology evidence="1">Multi-pass membrane protein</topology>
    </subcellularLocation>
</comment>
<feature type="region of interest" description="Disordered" evidence="9">
    <location>
        <begin position="1"/>
        <end position="24"/>
    </location>
</feature>
<feature type="transmembrane region" description="Helical" evidence="10">
    <location>
        <begin position="383"/>
        <end position="403"/>
    </location>
</feature>
<feature type="transmembrane region" description="Helical" evidence="10">
    <location>
        <begin position="111"/>
        <end position="135"/>
    </location>
</feature>
<proteinExistence type="inferred from homology"/>
<dbReference type="Gene3D" id="1.10.4160.10">
    <property type="entry name" value="Hydantoin permease"/>
    <property type="match status" value="1"/>
</dbReference>
<keyword evidence="12" id="KW-1185">Reference proteome</keyword>
<evidence type="ECO:0000256" key="6">
    <source>
        <dbReference type="ARBA" id="ARBA00022989"/>
    </source>
</evidence>
<dbReference type="GO" id="GO:0022857">
    <property type="term" value="F:transmembrane transporter activity"/>
    <property type="evidence" value="ECO:0007669"/>
    <property type="project" value="InterPro"/>
</dbReference>
<feature type="transmembrane region" description="Helical" evidence="10">
    <location>
        <begin position="458"/>
        <end position="484"/>
    </location>
</feature>
<name>A0AAI8YE54_9PEZI</name>
<evidence type="ECO:0000256" key="4">
    <source>
        <dbReference type="ARBA" id="ARBA00022553"/>
    </source>
</evidence>
<feature type="transmembrane region" description="Helical" evidence="10">
    <location>
        <begin position="293"/>
        <end position="321"/>
    </location>
</feature>
<organism evidence="11 12">
    <name type="scientific">Anthostomella pinea</name>
    <dbReference type="NCBI Taxonomy" id="933095"/>
    <lineage>
        <taxon>Eukaryota</taxon>
        <taxon>Fungi</taxon>
        <taxon>Dikarya</taxon>
        <taxon>Ascomycota</taxon>
        <taxon>Pezizomycotina</taxon>
        <taxon>Sordariomycetes</taxon>
        <taxon>Xylariomycetidae</taxon>
        <taxon>Xylariales</taxon>
        <taxon>Xylariaceae</taxon>
        <taxon>Anthostomella</taxon>
    </lineage>
</organism>
<evidence type="ECO:0000256" key="1">
    <source>
        <dbReference type="ARBA" id="ARBA00004141"/>
    </source>
</evidence>
<feature type="transmembrane region" description="Helical" evidence="10">
    <location>
        <begin position="257"/>
        <end position="281"/>
    </location>
</feature>
<evidence type="ECO:0000313" key="11">
    <source>
        <dbReference type="EMBL" id="CAJ2501435.1"/>
    </source>
</evidence>
<dbReference type="PIRSF" id="PIRSF002744">
    <property type="entry name" value="Pur-cyt_permease"/>
    <property type="match status" value="1"/>
</dbReference>
<keyword evidence="4" id="KW-0597">Phosphoprotein</keyword>
<dbReference type="InterPro" id="IPR026030">
    <property type="entry name" value="Pur-cyt_permease_Fcy2/21/22"/>
</dbReference>
<feature type="transmembrane region" description="Helical" evidence="10">
    <location>
        <begin position="415"/>
        <end position="437"/>
    </location>
</feature>
<keyword evidence="6 10" id="KW-1133">Transmembrane helix</keyword>